<feature type="compositionally biased region" description="Basic residues" evidence="1">
    <location>
        <begin position="19"/>
        <end position="28"/>
    </location>
</feature>
<dbReference type="Proteomes" id="UP000663859">
    <property type="component" value="Unassembled WGS sequence"/>
</dbReference>
<comment type="caution">
    <text evidence="2">The sequence shown here is derived from an EMBL/GenBank/DDBJ whole genome shotgun (WGS) entry which is preliminary data.</text>
</comment>
<name>A0A8J2BP77_9BACT</name>
<organism evidence="2 3">
    <name type="scientific">Candidatus Methylacidithermus pantelleriae</name>
    <dbReference type="NCBI Taxonomy" id="2744239"/>
    <lineage>
        <taxon>Bacteria</taxon>
        <taxon>Pseudomonadati</taxon>
        <taxon>Verrucomicrobiota</taxon>
        <taxon>Methylacidiphilae</taxon>
        <taxon>Methylacidiphilales</taxon>
        <taxon>Methylacidiphilaceae</taxon>
        <taxon>Candidatus Methylacidithermus</taxon>
    </lineage>
</organism>
<reference evidence="2" key="1">
    <citation type="submission" date="2021-02" db="EMBL/GenBank/DDBJ databases">
        <authorList>
            <person name="Cremers G."/>
            <person name="Picone N."/>
        </authorList>
    </citation>
    <scope>NUCLEOTIDE SEQUENCE</scope>
    <source>
        <strain evidence="2">PQ17</strain>
    </source>
</reference>
<dbReference type="AlphaFoldDB" id="A0A8J2BP77"/>
<feature type="compositionally biased region" description="Polar residues" evidence="1">
    <location>
        <begin position="1"/>
        <end position="10"/>
    </location>
</feature>
<keyword evidence="3" id="KW-1185">Reference proteome</keyword>
<feature type="region of interest" description="Disordered" evidence="1">
    <location>
        <begin position="1"/>
        <end position="65"/>
    </location>
</feature>
<evidence type="ECO:0000313" key="2">
    <source>
        <dbReference type="EMBL" id="CAF0703642.1"/>
    </source>
</evidence>
<protein>
    <submittedName>
        <fullName evidence="2">Uncharacterized protein</fullName>
    </submittedName>
</protein>
<evidence type="ECO:0000313" key="3">
    <source>
        <dbReference type="Proteomes" id="UP000663859"/>
    </source>
</evidence>
<accession>A0A8J2BP77</accession>
<dbReference type="EMBL" id="CAJNOB010000056">
    <property type="protein sequence ID" value="CAF0703642.1"/>
    <property type="molecule type" value="Genomic_DNA"/>
</dbReference>
<gene>
    <name evidence="2" type="ORF">MPNT_60054</name>
</gene>
<sequence length="65" mass="6996">MPTIGRNVTQLAAGWAGRPKSHPSRRPPRQVTAVQKGSAAQRRKACGTQPAREAGTQPATPHQMR</sequence>
<proteinExistence type="predicted"/>
<evidence type="ECO:0000256" key="1">
    <source>
        <dbReference type="SAM" id="MobiDB-lite"/>
    </source>
</evidence>